<name>U3GSZ2_9CORY</name>
<gene>
    <name evidence="3" type="ORF">CARG_01190</name>
</gene>
<keyword evidence="2" id="KW-0812">Transmembrane</keyword>
<feature type="region of interest" description="Disordered" evidence="1">
    <location>
        <begin position="97"/>
        <end position="126"/>
    </location>
</feature>
<evidence type="ECO:0008006" key="5">
    <source>
        <dbReference type="Google" id="ProtNLM"/>
    </source>
</evidence>
<feature type="transmembrane region" description="Helical" evidence="2">
    <location>
        <begin position="300"/>
        <end position="321"/>
    </location>
</feature>
<organism evidence="3 4">
    <name type="scientific">Corynebacterium argentoratense DSM 44202</name>
    <dbReference type="NCBI Taxonomy" id="1348662"/>
    <lineage>
        <taxon>Bacteria</taxon>
        <taxon>Bacillati</taxon>
        <taxon>Actinomycetota</taxon>
        <taxon>Actinomycetes</taxon>
        <taxon>Mycobacteriales</taxon>
        <taxon>Corynebacteriaceae</taxon>
        <taxon>Corynebacterium</taxon>
    </lineage>
</organism>
<dbReference type="STRING" id="1348662.CARG_01190"/>
<dbReference type="PATRIC" id="fig|1348662.3.peg.228"/>
<dbReference type="Proteomes" id="UP000016943">
    <property type="component" value="Chromosome"/>
</dbReference>
<dbReference type="Pfam" id="PF11271">
    <property type="entry name" value="PorA"/>
    <property type="match status" value="1"/>
</dbReference>
<evidence type="ECO:0000313" key="3">
    <source>
        <dbReference type="EMBL" id="AGU14429.1"/>
    </source>
</evidence>
<dbReference type="HOGENOM" id="CLU_825662_0_0_11"/>
<sequence>MIAGMSARPRRTAATATTIFLGAGLAVGSLVYPTIAPNPTGIDASSGPWTITITDDAAGLTEQQHVEFPGPNGDFGPQGQQVLTARLGITTIAAPNAGSAGSADSEGSAGNAGSAGSGGSAGGDDGLEGLIDATVMAAEFTPATGELTSPVTVSRTLGMPTQQITPPQGAVWLTFPERAQADSYTVFDPISMKTSEATRLEPSPNNGTTDNDAAGLEARAGSYGRDVITYRQNLGKDANGRDFYVDYVVDEASGVVLDRAERRPMSDGRDGVFQGQATQESVDAMIAYVDALPNPAVRTWAVRVAGVVGGLLLLVGVGLALTQTRRGRAARTTPKK</sequence>
<accession>U3GSZ2</accession>
<proteinExistence type="predicted"/>
<evidence type="ECO:0000313" key="4">
    <source>
        <dbReference type="Proteomes" id="UP000016943"/>
    </source>
</evidence>
<feature type="compositionally biased region" description="Low complexity" evidence="1">
    <location>
        <begin position="97"/>
        <end position="112"/>
    </location>
</feature>
<dbReference type="AlphaFoldDB" id="U3GSZ2"/>
<evidence type="ECO:0000256" key="1">
    <source>
        <dbReference type="SAM" id="MobiDB-lite"/>
    </source>
</evidence>
<keyword evidence="2" id="KW-1133">Transmembrane helix</keyword>
<keyword evidence="4" id="KW-1185">Reference proteome</keyword>
<evidence type="ECO:0000256" key="2">
    <source>
        <dbReference type="SAM" id="Phobius"/>
    </source>
</evidence>
<dbReference type="KEGG" id="caz:CARG_01190"/>
<feature type="compositionally biased region" description="Gly residues" evidence="1">
    <location>
        <begin position="113"/>
        <end position="124"/>
    </location>
</feature>
<reference evidence="3 4" key="1">
    <citation type="journal article" date="2013" name="Genome Announc.">
        <title>Whole-Genome Sequence of the Clinical Strain Corynebacterium argentoratense DSM 44202, Isolated from a Human Throat Specimen.</title>
        <authorList>
            <person name="Bomholt C."/>
            <person name="Glaub A."/>
            <person name="Gravermann K."/>
            <person name="Albersmeier A."/>
            <person name="Brinkrolf K."/>
            <person name="Ruckert C."/>
            <person name="Tauch A."/>
        </authorList>
    </citation>
    <scope>NUCLEOTIDE SEQUENCE [LARGE SCALE GENOMIC DNA]</scope>
    <source>
        <strain evidence="3">DSM 44202</strain>
    </source>
</reference>
<keyword evidence="2" id="KW-0472">Membrane</keyword>
<protein>
    <recommendedName>
        <fullName evidence="5">DUF3068 domain-containing protein</fullName>
    </recommendedName>
</protein>
<dbReference type="EMBL" id="CP006365">
    <property type="protein sequence ID" value="AGU14429.1"/>
    <property type="molecule type" value="Genomic_DNA"/>
</dbReference>
<dbReference type="InterPro" id="IPR021424">
    <property type="entry name" value="PorA"/>
</dbReference>